<dbReference type="PANTHER" id="PTHR33217">
    <property type="entry name" value="TRANSPOSASE FOR INSERTION SEQUENCE ELEMENT IS1081"/>
    <property type="match status" value="1"/>
</dbReference>
<dbReference type="PANTHER" id="PTHR33217:SF8">
    <property type="entry name" value="MUTATOR FAMILY TRANSPOSASE"/>
    <property type="match status" value="1"/>
</dbReference>
<comment type="function">
    <text evidence="1 6">Required for the transposition of the insertion element.</text>
</comment>
<keyword evidence="3 6" id="KW-0815">Transposition</keyword>
<dbReference type="Proteomes" id="UP001501598">
    <property type="component" value="Unassembled WGS sequence"/>
</dbReference>
<protein>
    <recommendedName>
        <fullName evidence="6">Mutator family transposase</fullName>
    </recommendedName>
</protein>
<evidence type="ECO:0000313" key="8">
    <source>
        <dbReference type="Proteomes" id="UP001501598"/>
    </source>
</evidence>
<reference evidence="8" key="1">
    <citation type="journal article" date="2019" name="Int. J. Syst. Evol. Microbiol.">
        <title>The Global Catalogue of Microorganisms (GCM) 10K type strain sequencing project: providing services to taxonomists for standard genome sequencing and annotation.</title>
        <authorList>
            <consortium name="The Broad Institute Genomics Platform"/>
            <consortium name="The Broad Institute Genome Sequencing Center for Infectious Disease"/>
            <person name="Wu L."/>
            <person name="Ma J."/>
        </authorList>
    </citation>
    <scope>NUCLEOTIDE SEQUENCE [LARGE SCALE GENOMIC DNA]</scope>
    <source>
        <strain evidence="8">JCM 17906</strain>
    </source>
</reference>
<accession>A0ABP8RVS0</accession>
<keyword evidence="8" id="KW-1185">Reference proteome</keyword>
<keyword evidence="4 6" id="KW-0238">DNA-binding</keyword>
<evidence type="ECO:0000256" key="5">
    <source>
        <dbReference type="ARBA" id="ARBA00023172"/>
    </source>
</evidence>
<proteinExistence type="inferred from homology"/>
<evidence type="ECO:0000256" key="4">
    <source>
        <dbReference type="ARBA" id="ARBA00023125"/>
    </source>
</evidence>
<evidence type="ECO:0000256" key="2">
    <source>
        <dbReference type="ARBA" id="ARBA00010961"/>
    </source>
</evidence>
<sequence>MPRDRESSFESQIVKKRQRRLTDVDEIVLSLYAKGMTTGEISAHFSDIYGASVSKETVSRITDKVVAEMNDWAARPLDAVYAAVFIDAIHVKVRDGQVANRPVYAAIGVTVDGGKDVLGLWMGVGGEGAKFWMSVLIDLKNRGVRDVLFLVCDGLKGLPEVVANVWP</sequence>
<organism evidence="7 8">
    <name type="scientific">Pseudonocardia xishanensis</name>
    <dbReference type="NCBI Taxonomy" id="630995"/>
    <lineage>
        <taxon>Bacteria</taxon>
        <taxon>Bacillati</taxon>
        <taxon>Actinomycetota</taxon>
        <taxon>Actinomycetes</taxon>
        <taxon>Pseudonocardiales</taxon>
        <taxon>Pseudonocardiaceae</taxon>
        <taxon>Pseudonocardia</taxon>
    </lineage>
</organism>
<evidence type="ECO:0000256" key="1">
    <source>
        <dbReference type="ARBA" id="ARBA00002190"/>
    </source>
</evidence>
<gene>
    <name evidence="7" type="ORF">GCM10023175_39710</name>
</gene>
<evidence type="ECO:0000313" key="7">
    <source>
        <dbReference type="EMBL" id="GAA4550153.1"/>
    </source>
</evidence>
<dbReference type="Pfam" id="PF00872">
    <property type="entry name" value="Transposase_mut"/>
    <property type="match status" value="1"/>
</dbReference>
<keyword evidence="6" id="KW-0814">Transposable element</keyword>
<evidence type="ECO:0000256" key="6">
    <source>
        <dbReference type="RuleBase" id="RU365089"/>
    </source>
</evidence>
<dbReference type="EMBL" id="BAABGT010000054">
    <property type="protein sequence ID" value="GAA4550153.1"/>
    <property type="molecule type" value="Genomic_DNA"/>
</dbReference>
<evidence type="ECO:0000256" key="3">
    <source>
        <dbReference type="ARBA" id="ARBA00022578"/>
    </source>
</evidence>
<dbReference type="InterPro" id="IPR001207">
    <property type="entry name" value="Transposase_mutator"/>
</dbReference>
<keyword evidence="5 6" id="KW-0233">DNA recombination</keyword>
<name>A0ABP8RVS0_9PSEU</name>
<comment type="caution">
    <text evidence="7">The sequence shown here is derived from an EMBL/GenBank/DDBJ whole genome shotgun (WGS) entry which is preliminary data.</text>
</comment>
<comment type="similarity">
    <text evidence="2 6">Belongs to the transposase mutator family.</text>
</comment>